<dbReference type="SMR" id="A0A2C9DYJ0"/>
<evidence type="ECO:0000313" key="3">
    <source>
        <dbReference type="Proteomes" id="UP000002162"/>
    </source>
</evidence>
<name>A0A2C9DYJ0_UREP2</name>
<gene>
    <name evidence="2" type="ordered locus">UPA3_0049</name>
</gene>
<dbReference type="NCBIfam" id="NF045933">
    <property type="entry name" value="MSC_0622_gamma"/>
    <property type="match status" value="1"/>
</dbReference>
<evidence type="ECO:0000256" key="1">
    <source>
        <dbReference type="SAM" id="Coils"/>
    </source>
</evidence>
<evidence type="ECO:0000313" key="2">
    <source>
        <dbReference type="EMBL" id="ACA32958.1"/>
    </source>
</evidence>
<dbReference type="EMBL" id="CP000942">
    <property type="protein sequence ID" value="ACA32958.1"/>
    <property type="molecule type" value="Genomic_DNA"/>
</dbReference>
<protein>
    <recommendedName>
        <fullName evidence="4">ATP synthase gamma chain</fullName>
    </recommendedName>
</protein>
<accession>A0A2C9DYJ0</accession>
<proteinExistence type="predicted"/>
<dbReference type="KEGG" id="upa:UPA3_0049"/>
<feature type="coiled-coil region" evidence="1">
    <location>
        <begin position="249"/>
        <end position="283"/>
    </location>
</feature>
<sequence length="304" mass="36054">MQLKDLINKKKNLNNINLKVSNERNIFLINIMKLNQRLTFFSKNAFEIKESILSLKRIYNIKHDMLRHEERKIFKFLNKINDRVLWIYLTEEQKYSTDSYSRYEQKILKTIKSNRDDFILIGQGAIEFGKNHNLNVLQTFNDSNIKNLTTQLTKMIMILYTFDNYKKVNFVINSNKNYDGHFTILPMNEFSFDKFINLQKCDSNIIDFQKVKIYPNLNEFINVQINVFLVNIINTLITESSFYKTKNGLVATNNILKELDDNLSKIQRKITRVKTELQIEEINLLARQNMNEDDNDNDGGVYES</sequence>
<dbReference type="GeneID" id="29672129"/>
<dbReference type="HOGENOM" id="CLU_079868_0_0_14"/>
<reference evidence="2 3" key="1">
    <citation type="submission" date="2008-02" db="EMBL/GenBank/DDBJ databases">
        <title>Genome sequence of Ureaplasma parvum serovar 3.</title>
        <authorList>
            <person name="Methe B.A."/>
            <person name="Glass J."/>
            <person name="Waites K."/>
            <person name="Shrivastava S."/>
        </authorList>
    </citation>
    <scope>NUCLEOTIDE SEQUENCE [LARGE SCALE GENOMIC DNA]</scope>
    <source>
        <strain evidence="3">ATCC 27815 / 27 / NCTC 11736</strain>
    </source>
</reference>
<evidence type="ECO:0008006" key="4">
    <source>
        <dbReference type="Google" id="ProtNLM"/>
    </source>
</evidence>
<dbReference type="AlphaFoldDB" id="A0A2C9DYJ0"/>
<dbReference type="Proteomes" id="UP000002162">
    <property type="component" value="Chromosome"/>
</dbReference>
<keyword evidence="1" id="KW-0175">Coiled coil</keyword>
<dbReference type="RefSeq" id="WP_006688472.1">
    <property type="nucleotide sequence ID" value="NC_010503.1"/>
</dbReference>
<organism evidence="2 3">
    <name type="scientific">Ureaplasma parvum serovar 3 (strain ATCC 27815 / 27 / NCTC 11736)</name>
    <dbReference type="NCBI Taxonomy" id="505682"/>
    <lineage>
        <taxon>Bacteria</taxon>
        <taxon>Bacillati</taxon>
        <taxon>Mycoplasmatota</taxon>
        <taxon>Mycoplasmoidales</taxon>
        <taxon>Mycoplasmoidaceae</taxon>
        <taxon>Ureaplasma</taxon>
    </lineage>
</organism>